<evidence type="ECO:0000256" key="2">
    <source>
        <dbReference type="ARBA" id="ARBA00007365"/>
    </source>
</evidence>
<dbReference type="SUPFAM" id="SSF50891">
    <property type="entry name" value="Cyclophilin-like"/>
    <property type="match status" value="1"/>
</dbReference>
<dbReference type="GO" id="GO:0003755">
    <property type="term" value="F:peptidyl-prolyl cis-trans isomerase activity"/>
    <property type="evidence" value="ECO:0007669"/>
    <property type="project" value="UniProtKB-UniRule"/>
</dbReference>
<keyword evidence="3 5" id="KW-0697">Rotamase</keyword>
<feature type="domain" description="PPIase cyclophilin-type" evidence="6">
    <location>
        <begin position="95"/>
        <end position="244"/>
    </location>
</feature>
<evidence type="ECO:0000256" key="5">
    <source>
        <dbReference type="RuleBase" id="RU363019"/>
    </source>
</evidence>
<dbReference type="AlphaFoldDB" id="A0A2P6VDE1"/>
<dbReference type="InterPro" id="IPR006311">
    <property type="entry name" value="TAT_signal"/>
</dbReference>
<dbReference type="InterPro" id="IPR020892">
    <property type="entry name" value="Cyclophilin-type_PPIase_CS"/>
</dbReference>
<dbReference type="Pfam" id="PF00160">
    <property type="entry name" value="Pro_isomerase"/>
    <property type="match status" value="1"/>
</dbReference>
<gene>
    <name evidence="7" type="ORF">C2E20_4441</name>
</gene>
<keyword evidence="8" id="KW-1185">Reference proteome</keyword>
<evidence type="ECO:0000256" key="1">
    <source>
        <dbReference type="ARBA" id="ARBA00000971"/>
    </source>
</evidence>
<dbReference type="PRINTS" id="PR00153">
    <property type="entry name" value="CSAPPISMRASE"/>
</dbReference>
<sequence length="246" mass="25740">MHAIQRQVGSVRASPVAFRAPARQAVRASSSSAHQQAHQEQQRVASKRQLLGAAAAVAAAVAVGASPLPALAADEPAVTNKVFLEIDGGSPELSGRVVLGLYGDVVPKTAANFVALAKGSEGYGYKGCTFHRVIKDFVLQGGDFTAGNGTGGKSIYGRTFPDEKPGLALEHSTPGILSMANAGPNTNGSQFFITTVPTPWLNGKHVVFGRVLEGYDLVDRVQNVPTDRRSGRPLQRVVIADCGELA</sequence>
<comment type="function">
    <text evidence="5">PPIases accelerate the folding of proteins. It catalyzes the cis-trans isomerization of proline imidic peptide bonds in oligopeptides.</text>
</comment>
<evidence type="ECO:0000256" key="3">
    <source>
        <dbReference type="ARBA" id="ARBA00023110"/>
    </source>
</evidence>
<dbReference type="GO" id="GO:0006457">
    <property type="term" value="P:protein folding"/>
    <property type="evidence" value="ECO:0007669"/>
    <property type="project" value="InterPro"/>
</dbReference>
<dbReference type="GO" id="GO:0005737">
    <property type="term" value="C:cytoplasm"/>
    <property type="evidence" value="ECO:0007669"/>
    <property type="project" value="TreeGrafter"/>
</dbReference>
<dbReference type="EMBL" id="LHPF02000011">
    <property type="protein sequence ID" value="PSC72104.1"/>
    <property type="molecule type" value="Genomic_DNA"/>
</dbReference>
<dbReference type="PROSITE" id="PS51318">
    <property type="entry name" value="TAT"/>
    <property type="match status" value="1"/>
</dbReference>
<dbReference type="EC" id="5.2.1.8" evidence="5"/>
<dbReference type="GO" id="GO:0016018">
    <property type="term" value="F:cyclosporin A binding"/>
    <property type="evidence" value="ECO:0007669"/>
    <property type="project" value="TreeGrafter"/>
</dbReference>
<dbReference type="InterPro" id="IPR002130">
    <property type="entry name" value="Cyclophilin-type_PPIase_dom"/>
</dbReference>
<protein>
    <recommendedName>
        <fullName evidence="5">Peptidyl-prolyl cis-trans isomerase</fullName>
        <shortName evidence="5">PPIase</shortName>
        <ecNumber evidence="5">5.2.1.8</ecNumber>
    </recommendedName>
</protein>
<dbReference type="PANTHER" id="PTHR11071:SF561">
    <property type="entry name" value="PEPTIDYL-PROLYL CIS-TRANS ISOMERASE D-RELATED"/>
    <property type="match status" value="1"/>
</dbReference>
<dbReference type="STRING" id="554055.A0A2P6VDE1"/>
<name>A0A2P6VDE1_9CHLO</name>
<dbReference type="FunFam" id="2.40.100.10:FF:000001">
    <property type="entry name" value="Peptidyl-prolyl cis-trans isomerase"/>
    <property type="match status" value="1"/>
</dbReference>
<evidence type="ECO:0000313" key="8">
    <source>
        <dbReference type="Proteomes" id="UP000239649"/>
    </source>
</evidence>
<evidence type="ECO:0000313" key="7">
    <source>
        <dbReference type="EMBL" id="PSC72104.1"/>
    </source>
</evidence>
<organism evidence="7 8">
    <name type="scientific">Micractinium conductrix</name>
    <dbReference type="NCBI Taxonomy" id="554055"/>
    <lineage>
        <taxon>Eukaryota</taxon>
        <taxon>Viridiplantae</taxon>
        <taxon>Chlorophyta</taxon>
        <taxon>core chlorophytes</taxon>
        <taxon>Trebouxiophyceae</taxon>
        <taxon>Chlorellales</taxon>
        <taxon>Chlorellaceae</taxon>
        <taxon>Chlorella clade</taxon>
        <taxon>Micractinium</taxon>
    </lineage>
</organism>
<dbReference type="Gene3D" id="2.40.100.10">
    <property type="entry name" value="Cyclophilin-like"/>
    <property type="match status" value="1"/>
</dbReference>
<comment type="caution">
    <text evidence="7">The sequence shown here is derived from an EMBL/GenBank/DDBJ whole genome shotgun (WGS) entry which is preliminary data.</text>
</comment>
<reference evidence="7 8" key="1">
    <citation type="journal article" date="2018" name="Plant J.">
        <title>Genome sequences of Chlorella sorokiniana UTEX 1602 and Micractinium conductrix SAG 241.80: implications to maltose excretion by a green alga.</title>
        <authorList>
            <person name="Arriola M.B."/>
            <person name="Velmurugan N."/>
            <person name="Zhang Y."/>
            <person name="Plunkett M.H."/>
            <person name="Hondzo H."/>
            <person name="Barney B.M."/>
        </authorList>
    </citation>
    <scope>NUCLEOTIDE SEQUENCE [LARGE SCALE GENOMIC DNA]</scope>
    <source>
        <strain evidence="7 8">SAG 241.80</strain>
    </source>
</reference>
<dbReference type="PROSITE" id="PS50072">
    <property type="entry name" value="CSA_PPIASE_2"/>
    <property type="match status" value="1"/>
</dbReference>
<evidence type="ECO:0000256" key="4">
    <source>
        <dbReference type="ARBA" id="ARBA00023235"/>
    </source>
</evidence>
<dbReference type="OrthoDB" id="193499at2759"/>
<dbReference type="PANTHER" id="PTHR11071">
    <property type="entry name" value="PEPTIDYL-PROLYL CIS-TRANS ISOMERASE"/>
    <property type="match status" value="1"/>
</dbReference>
<comment type="catalytic activity">
    <reaction evidence="1 5">
        <text>[protein]-peptidylproline (omega=180) = [protein]-peptidylproline (omega=0)</text>
        <dbReference type="Rhea" id="RHEA:16237"/>
        <dbReference type="Rhea" id="RHEA-COMP:10747"/>
        <dbReference type="Rhea" id="RHEA-COMP:10748"/>
        <dbReference type="ChEBI" id="CHEBI:83833"/>
        <dbReference type="ChEBI" id="CHEBI:83834"/>
        <dbReference type="EC" id="5.2.1.8"/>
    </reaction>
</comment>
<proteinExistence type="inferred from homology"/>
<dbReference type="Proteomes" id="UP000239649">
    <property type="component" value="Unassembled WGS sequence"/>
</dbReference>
<accession>A0A2P6VDE1</accession>
<dbReference type="PROSITE" id="PS00170">
    <property type="entry name" value="CSA_PPIASE_1"/>
    <property type="match status" value="1"/>
</dbReference>
<keyword evidence="4 5" id="KW-0413">Isomerase</keyword>
<evidence type="ECO:0000259" key="6">
    <source>
        <dbReference type="PROSITE" id="PS50072"/>
    </source>
</evidence>
<comment type="similarity">
    <text evidence="2 5">Belongs to the cyclophilin-type PPIase family.</text>
</comment>
<dbReference type="InterPro" id="IPR029000">
    <property type="entry name" value="Cyclophilin-like_dom_sf"/>
</dbReference>